<keyword evidence="2 12" id="KW-1003">Cell membrane</keyword>
<evidence type="ECO:0000256" key="10">
    <source>
        <dbReference type="ARBA" id="ARBA00035120"/>
    </source>
</evidence>
<evidence type="ECO:0000313" key="13">
    <source>
        <dbReference type="EMBL" id="NBR94376.1"/>
    </source>
</evidence>
<feature type="transmembrane region" description="Helical" evidence="12">
    <location>
        <begin position="65"/>
        <end position="84"/>
    </location>
</feature>
<evidence type="ECO:0000256" key="4">
    <source>
        <dbReference type="ARBA" id="ARBA00022692"/>
    </source>
</evidence>
<evidence type="ECO:0000256" key="8">
    <source>
        <dbReference type="ARBA" id="ARBA00023136"/>
    </source>
</evidence>
<comment type="function">
    <text evidence="12">Important for reducing fluoride concentration in the cell, thus reducing its toxicity.</text>
</comment>
<keyword evidence="6" id="KW-0915">Sodium</keyword>
<dbReference type="GO" id="GO:0034220">
    <property type="term" value="P:monoatomic ion transmembrane transport"/>
    <property type="evidence" value="ECO:0007669"/>
    <property type="project" value="UniProtKB-KW"/>
</dbReference>
<comment type="caution">
    <text evidence="13">The sequence shown here is derived from an EMBL/GenBank/DDBJ whole genome shotgun (WGS) entry which is preliminary data.</text>
</comment>
<reference evidence="13" key="1">
    <citation type="submission" date="2018-10" db="EMBL/GenBank/DDBJ databases">
        <title>Iterative Subtractive Binning of Freshwater Chronoseries Metagenomes Recovers Nearly Complete Genomes from over Four Hundred Novel Species.</title>
        <authorList>
            <person name="Rodriguez-R L.M."/>
            <person name="Tsementzi D."/>
            <person name="Luo C."/>
            <person name="Konstantinidis K.T."/>
        </authorList>
    </citation>
    <scope>NUCLEOTIDE SEQUENCE</scope>
    <source>
        <strain evidence="13">WB5_2A_028</strain>
    </source>
</reference>
<comment type="catalytic activity">
    <reaction evidence="11">
        <text>fluoride(in) = fluoride(out)</text>
        <dbReference type="Rhea" id="RHEA:76159"/>
        <dbReference type="ChEBI" id="CHEBI:17051"/>
    </reaction>
    <physiologicalReaction direction="left-to-right" evidence="11">
        <dbReference type="Rhea" id="RHEA:76160"/>
    </physiologicalReaction>
</comment>
<keyword evidence="3" id="KW-0997">Cell inner membrane</keyword>
<sequence>MEQLHPRLNHLALVGVGGVIGALSRYGVDQIFSDIALATFLVNIFGVAVAAICTYRLTLNTEQRLLLVPGFSGGFTTYSAFALLLYDLTIAQAGLYIIATLVVSLAIIRIIRAGAS</sequence>
<dbReference type="EMBL" id="RFXN01000119">
    <property type="protein sequence ID" value="NBR94376.1"/>
    <property type="molecule type" value="Genomic_DNA"/>
</dbReference>
<accession>A0A965LLM1</accession>
<evidence type="ECO:0000256" key="11">
    <source>
        <dbReference type="ARBA" id="ARBA00035585"/>
    </source>
</evidence>
<dbReference type="Pfam" id="PF02537">
    <property type="entry name" value="CRCB"/>
    <property type="match status" value="1"/>
</dbReference>
<keyword evidence="8 12" id="KW-0472">Membrane</keyword>
<keyword evidence="9" id="KW-0407">Ion channel</keyword>
<dbReference type="InterPro" id="IPR003691">
    <property type="entry name" value="FluC"/>
</dbReference>
<evidence type="ECO:0000313" key="14">
    <source>
        <dbReference type="Proteomes" id="UP000740727"/>
    </source>
</evidence>
<dbReference type="AlphaFoldDB" id="A0A965LLM1"/>
<feature type="transmembrane region" description="Helical" evidence="12">
    <location>
        <begin position="90"/>
        <end position="111"/>
    </location>
</feature>
<comment type="similarity">
    <text evidence="10 12">Belongs to the fluoride channel Fluc/FEX (TC 1.A.43) family.</text>
</comment>
<protein>
    <recommendedName>
        <fullName evidence="12">Fluoride-specific ion channel</fullName>
    </recommendedName>
</protein>
<proteinExistence type="inferred from homology"/>
<comment type="subcellular location">
    <subcellularLocation>
        <location evidence="1">Cell membrane</location>
        <topology evidence="1">Multi-pass membrane protein</topology>
    </subcellularLocation>
</comment>
<gene>
    <name evidence="13" type="ORF">EBT44_06095</name>
</gene>
<evidence type="ECO:0000256" key="6">
    <source>
        <dbReference type="ARBA" id="ARBA00023053"/>
    </source>
</evidence>
<evidence type="ECO:0000256" key="7">
    <source>
        <dbReference type="ARBA" id="ARBA00023065"/>
    </source>
</evidence>
<feature type="transmembrane region" description="Helical" evidence="12">
    <location>
        <begin position="31"/>
        <end position="53"/>
    </location>
</feature>
<evidence type="ECO:0000256" key="1">
    <source>
        <dbReference type="ARBA" id="ARBA00004651"/>
    </source>
</evidence>
<evidence type="ECO:0000256" key="9">
    <source>
        <dbReference type="ARBA" id="ARBA00023303"/>
    </source>
</evidence>
<organism evidence="13 14">
    <name type="scientific">Candidatus Fonsibacter lacus</name>
    <dbReference type="NCBI Taxonomy" id="2576439"/>
    <lineage>
        <taxon>Bacteria</taxon>
        <taxon>Pseudomonadati</taxon>
        <taxon>Pseudomonadota</taxon>
        <taxon>Alphaproteobacteria</taxon>
        <taxon>Candidatus Pelagibacterales</taxon>
        <taxon>Candidatus Pelagibacterales incertae sedis</taxon>
        <taxon>Candidatus Fonsibacter</taxon>
    </lineage>
</organism>
<keyword evidence="5 12" id="KW-1133">Transmembrane helix</keyword>
<dbReference type="GO" id="GO:0005886">
    <property type="term" value="C:plasma membrane"/>
    <property type="evidence" value="ECO:0007669"/>
    <property type="project" value="UniProtKB-SubCell"/>
</dbReference>
<keyword evidence="4 12" id="KW-0812">Transmembrane</keyword>
<evidence type="ECO:0000256" key="3">
    <source>
        <dbReference type="ARBA" id="ARBA00022519"/>
    </source>
</evidence>
<keyword evidence="7" id="KW-0813">Transport</keyword>
<evidence type="ECO:0000256" key="5">
    <source>
        <dbReference type="ARBA" id="ARBA00022989"/>
    </source>
</evidence>
<name>A0A965LLM1_9PROT</name>
<evidence type="ECO:0000256" key="2">
    <source>
        <dbReference type="ARBA" id="ARBA00022475"/>
    </source>
</evidence>
<evidence type="ECO:0000256" key="12">
    <source>
        <dbReference type="RuleBase" id="RU004340"/>
    </source>
</evidence>
<dbReference type="Proteomes" id="UP000740727">
    <property type="component" value="Unassembled WGS sequence"/>
</dbReference>
<feature type="transmembrane region" description="Helical" evidence="12">
    <location>
        <begin position="7"/>
        <end position="25"/>
    </location>
</feature>
<keyword evidence="7" id="KW-0406">Ion transport</keyword>